<protein>
    <submittedName>
        <fullName evidence="1">Uncharacterized protein</fullName>
    </submittedName>
</protein>
<gene>
    <name evidence="1" type="ORF">NM688_g5668</name>
</gene>
<dbReference type="EMBL" id="JANHOG010001068">
    <property type="protein sequence ID" value="KAJ3545085.1"/>
    <property type="molecule type" value="Genomic_DNA"/>
</dbReference>
<proteinExistence type="predicted"/>
<evidence type="ECO:0000313" key="1">
    <source>
        <dbReference type="EMBL" id="KAJ3545085.1"/>
    </source>
</evidence>
<name>A0ACC1SS92_9APHY</name>
<sequence>MAPGAYSSLANWDGSVSPTKQSGRLVPRSTLQGMHSTATGDDRYEESTDRLAMGARHRVQHGIGVSLQQDAYVAPLDPLINPLLSSGKSQMERESAEPRPASSLRSQIQNILFSDKLPAELDQYGPHAASSSIQATNVSSSGSPSRATDAPTGPSEWLTARFARKTEVVDLTQLSSDDEADKVEEDILPSIPSNGKHSVDSGKSSAPPSGSRQSDLAARNIRSSSVEISTLQNAPAATTDSDLAGSVPRKTVQQSSRFMHIRTSSSQGSPIRELSRSSFQPNEVEDPSSSAVSMLHAPDLERDMSVVPETPGATPSPSRQPSPEMGNSTASPIIPGGPTYLRSQSTSSAVLASSIGESTLVDSSQVKTSLPKAFVMRPQTPSRRAMEVIESSSPLSSLSSSEPLQVRMLSARAKGKSKAQTNNFYVFAPPFPLGRKKEDYAPMSSYVAKAKARSAEKRPAYVFGPQRLQQKAKRKREGSINSATSAPPRKKPTQRTLPYAKLSTPRTRPIPEMTLETFGDESHDTFAPYYEYFHLEANTRCEDETIEDRIPDPDIVLNIISHACRHLRQETLDSLAEV</sequence>
<reference evidence="1" key="1">
    <citation type="submission" date="2022-07" db="EMBL/GenBank/DDBJ databases">
        <title>Genome Sequence of Phlebia brevispora.</title>
        <authorList>
            <person name="Buettner E."/>
        </authorList>
    </citation>
    <scope>NUCLEOTIDE SEQUENCE</scope>
    <source>
        <strain evidence="1">MPL23</strain>
    </source>
</reference>
<comment type="caution">
    <text evidence="1">The sequence shown here is derived from an EMBL/GenBank/DDBJ whole genome shotgun (WGS) entry which is preliminary data.</text>
</comment>
<accession>A0ACC1SS92</accession>
<evidence type="ECO:0000313" key="2">
    <source>
        <dbReference type="Proteomes" id="UP001148662"/>
    </source>
</evidence>
<keyword evidence="2" id="KW-1185">Reference proteome</keyword>
<dbReference type="Proteomes" id="UP001148662">
    <property type="component" value="Unassembled WGS sequence"/>
</dbReference>
<organism evidence="1 2">
    <name type="scientific">Phlebia brevispora</name>
    <dbReference type="NCBI Taxonomy" id="194682"/>
    <lineage>
        <taxon>Eukaryota</taxon>
        <taxon>Fungi</taxon>
        <taxon>Dikarya</taxon>
        <taxon>Basidiomycota</taxon>
        <taxon>Agaricomycotina</taxon>
        <taxon>Agaricomycetes</taxon>
        <taxon>Polyporales</taxon>
        <taxon>Meruliaceae</taxon>
        <taxon>Phlebia</taxon>
    </lineage>
</organism>